<accession>A0A6J5YG48</accession>
<name>A0A6J5YG48_9ZZZZ</name>
<evidence type="ECO:0000313" key="2">
    <source>
        <dbReference type="EMBL" id="CAB4323401.1"/>
    </source>
</evidence>
<dbReference type="EMBL" id="CAEMXZ010000043">
    <property type="protein sequence ID" value="CAB4323401.1"/>
    <property type="molecule type" value="Genomic_DNA"/>
</dbReference>
<organism evidence="2">
    <name type="scientific">freshwater metagenome</name>
    <dbReference type="NCBI Taxonomy" id="449393"/>
    <lineage>
        <taxon>unclassified sequences</taxon>
        <taxon>metagenomes</taxon>
        <taxon>ecological metagenomes</taxon>
    </lineage>
</organism>
<dbReference type="AlphaFoldDB" id="A0A6J5YG48"/>
<feature type="region of interest" description="Disordered" evidence="1">
    <location>
        <begin position="73"/>
        <end position="99"/>
    </location>
</feature>
<sequence>MSNGLGLWVQARFTGPGSTGTVTVVLRVPRNTPSGALSPTWNLCVIQPDCVGVHGTVARPKLSVYTGAPTVLPASSSRYTGTPEGAGSPAHWAKKHAPE</sequence>
<reference evidence="2" key="1">
    <citation type="submission" date="2020-05" db="EMBL/GenBank/DDBJ databases">
        <authorList>
            <person name="Chiriac C."/>
            <person name="Salcher M."/>
            <person name="Ghai R."/>
            <person name="Kavagutti S V."/>
        </authorList>
    </citation>
    <scope>NUCLEOTIDE SEQUENCE</scope>
</reference>
<proteinExistence type="predicted"/>
<evidence type="ECO:0000256" key="1">
    <source>
        <dbReference type="SAM" id="MobiDB-lite"/>
    </source>
</evidence>
<protein>
    <submittedName>
        <fullName evidence="2">Unannotated protein</fullName>
    </submittedName>
</protein>
<gene>
    <name evidence="2" type="ORF">UFOPK1392_01156</name>
</gene>